<dbReference type="InterPro" id="IPR035986">
    <property type="entry name" value="PKD_dom_sf"/>
</dbReference>
<dbReference type="FunFam" id="2.60.40.10:FF:000270">
    <property type="entry name" value="Cell surface protein"/>
    <property type="match status" value="3"/>
</dbReference>
<proteinExistence type="predicted"/>
<dbReference type="InterPro" id="IPR026444">
    <property type="entry name" value="Secre_tail"/>
</dbReference>
<dbReference type="AlphaFoldDB" id="A0A3S9P6J7"/>
<evidence type="ECO:0000259" key="1">
    <source>
        <dbReference type="PROSITE" id="PS50093"/>
    </source>
</evidence>
<gene>
    <name evidence="2" type="ORF">EI427_16640</name>
</gene>
<dbReference type="Proteomes" id="UP000267268">
    <property type="component" value="Chromosome 1"/>
</dbReference>
<dbReference type="InterPro" id="IPR013783">
    <property type="entry name" value="Ig-like_fold"/>
</dbReference>
<dbReference type="SMART" id="SM00089">
    <property type="entry name" value="PKD"/>
    <property type="match status" value="3"/>
</dbReference>
<dbReference type="Pfam" id="PF18962">
    <property type="entry name" value="Por_Secre_tail"/>
    <property type="match status" value="1"/>
</dbReference>
<dbReference type="KEGG" id="fll:EI427_16640"/>
<feature type="domain" description="PKD" evidence="1">
    <location>
        <begin position="108"/>
        <end position="184"/>
    </location>
</feature>
<dbReference type="SUPFAM" id="SSF49299">
    <property type="entry name" value="PKD domain"/>
    <property type="match status" value="3"/>
</dbReference>
<dbReference type="RefSeq" id="WP_126616846.1">
    <property type="nucleotide sequence ID" value="NZ_CP034562.1"/>
</dbReference>
<evidence type="ECO:0000313" key="2">
    <source>
        <dbReference type="EMBL" id="AZQ63793.1"/>
    </source>
</evidence>
<organism evidence="2 3">
    <name type="scientific">Flammeovirga pectinis</name>
    <dbReference type="NCBI Taxonomy" id="2494373"/>
    <lineage>
        <taxon>Bacteria</taxon>
        <taxon>Pseudomonadati</taxon>
        <taxon>Bacteroidota</taxon>
        <taxon>Cytophagia</taxon>
        <taxon>Cytophagales</taxon>
        <taxon>Flammeovirgaceae</taxon>
        <taxon>Flammeovirga</taxon>
    </lineage>
</organism>
<name>A0A3S9P6J7_9BACT</name>
<reference evidence="2 3" key="1">
    <citation type="submission" date="2018-12" db="EMBL/GenBank/DDBJ databases">
        <title>Flammeovirga pectinis sp. nov., isolated from the gut of the Korean scallop, Patinopecten yessoensis.</title>
        <authorList>
            <person name="Bae J.-W."/>
            <person name="Jeong Y.-S."/>
            <person name="Kang W."/>
        </authorList>
    </citation>
    <scope>NUCLEOTIDE SEQUENCE [LARGE SCALE GENOMIC DNA]</scope>
    <source>
        <strain evidence="2 3">L12M1</strain>
    </source>
</reference>
<dbReference type="NCBIfam" id="TIGR04183">
    <property type="entry name" value="Por_Secre_tail"/>
    <property type="match status" value="1"/>
</dbReference>
<sequence length="359" mass="37789">MTITVVEDEEEEEEETETVPLAQFTVSSSSIMLGESVTFTDGSTGEVTSYAWSFGDDNTSVAQNPTHTYASAGSYTATLTVTNSAGSSSESMTITVVEDEEEETETAPLAQFTVSSSSITLGESVIFTDGSTGEVTSYAWSFGDDNTSVAQNPTHTYASAGSYTATLTVTNSAGSSSESMTITVVEDEEEETETAPLAQFTVSSSSIMLGESVTFTDGSTGEVTSYAWSFGDDNTSVAQNPTHTYASAGSYTATLTVTNSAGSSSESMTITVVEDTPTSVDVEQLAISIYPNPATDVVNVVANNIVKIAIYNTSGQLVKIVNKKNTATKVSVSKLNKGIYIFMLTTKEGKSVTRKVRVK</sequence>
<dbReference type="OrthoDB" id="1488789at2"/>
<feature type="domain" description="PKD" evidence="1">
    <location>
        <begin position="20"/>
        <end position="96"/>
    </location>
</feature>
<dbReference type="Gene3D" id="2.60.40.10">
    <property type="entry name" value="Immunoglobulins"/>
    <property type="match status" value="3"/>
</dbReference>
<feature type="domain" description="PKD" evidence="1">
    <location>
        <begin position="196"/>
        <end position="279"/>
    </location>
</feature>
<dbReference type="InterPro" id="IPR000601">
    <property type="entry name" value="PKD_dom"/>
</dbReference>
<dbReference type="PANTHER" id="PTHR36842:SF1">
    <property type="entry name" value="PROTEIN TOLB"/>
    <property type="match status" value="1"/>
</dbReference>
<dbReference type="EMBL" id="CP034562">
    <property type="protein sequence ID" value="AZQ63793.1"/>
    <property type="molecule type" value="Genomic_DNA"/>
</dbReference>
<dbReference type="CDD" id="cd00146">
    <property type="entry name" value="PKD"/>
    <property type="match status" value="3"/>
</dbReference>
<protein>
    <submittedName>
        <fullName evidence="2">PKD domain-containing protein</fullName>
    </submittedName>
</protein>
<accession>A0A3S9P6J7</accession>
<evidence type="ECO:0000313" key="3">
    <source>
        <dbReference type="Proteomes" id="UP000267268"/>
    </source>
</evidence>
<dbReference type="PROSITE" id="PS50093">
    <property type="entry name" value="PKD"/>
    <property type="match status" value="3"/>
</dbReference>
<keyword evidence="3" id="KW-1185">Reference proteome</keyword>
<dbReference type="InterPro" id="IPR022409">
    <property type="entry name" value="PKD/Chitinase_dom"/>
</dbReference>
<dbReference type="PANTHER" id="PTHR36842">
    <property type="entry name" value="PROTEIN TOLB HOMOLOG"/>
    <property type="match status" value="1"/>
</dbReference>
<dbReference type="Pfam" id="PF18911">
    <property type="entry name" value="PKD_4"/>
    <property type="match status" value="3"/>
</dbReference>